<reference evidence="1 2" key="1">
    <citation type="submission" date="2019-06" db="EMBL/GenBank/DDBJ databases">
        <title>Complete genome sequence of Methanoculleus chikugoensis strain MG62.</title>
        <authorList>
            <person name="Asakawa S."/>
            <person name="Dianou D."/>
        </authorList>
    </citation>
    <scope>NUCLEOTIDE SEQUENCE [LARGE SCALE GENOMIC DNA]</scope>
    <source>
        <strain evidence="1 2">MG62</strain>
    </source>
</reference>
<accession>A0ABM7H2U2</accession>
<dbReference type="PANTHER" id="PTHR42754">
    <property type="entry name" value="ENDOGLUCANASE"/>
    <property type="match status" value="1"/>
</dbReference>
<gene>
    <name evidence="1" type="ORF">MchiMG62_02760</name>
</gene>
<keyword evidence="2" id="KW-1185">Reference proteome</keyword>
<evidence type="ECO:0000313" key="1">
    <source>
        <dbReference type="EMBL" id="BBL67095.1"/>
    </source>
</evidence>
<sequence length="401" mass="41926">MTDSGREDLHRLKRMLVGGKTHAARKMAISLALLSLIVFTAVSGCLSIDAVADRHALSVTRTDAAGTEIWHTAFDGGGDEYGTVLLPVSDGGLLVGGSVKQSPGSDEHALLLKIAEDGRIEWNRSFPTRYGVETVVSHPDGSFTAGTGDGSLFRVAGDGTPVWSNQVSGSVLGVSGLPDGGIVAAGSRHERDVWVAVVNGTGSPLREETYPDLGRGRALGVASASDGGCIVAGTTDSQPLWVMRLDGEGNVIWSRTFEEGPEFIGVMLHRVCSVQEKPDGSVELLYKVGRALKGEEAGGSVTVDRTLARDGSDMSVTEFYMPCPVTRASDGGYACASLESSEGEGYTMGNHLGSPIHVTRCDDRGEIVRVSTGTEAEVEIVTDIVQTPDGGFAVLGGSTKT</sequence>
<proteinExistence type="predicted"/>
<name>A0ABM7H2U2_9EURY</name>
<protein>
    <submittedName>
        <fullName evidence="1">Uncharacterized protein</fullName>
    </submittedName>
</protein>
<organism evidence="1 2">
    <name type="scientific">Methanoculleus chikugoensis</name>
    <dbReference type="NCBI Taxonomy" id="118126"/>
    <lineage>
        <taxon>Archaea</taxon>
        <taxon>Methanobacteriati</taxon>
        <taxon>Methanobacteriota</taxon>
        <taxon>Stenosarchaea group</taxon>
        <taxon>Methanomicrobia</taxon>
        <taxon>Methanomicrobiales</taxon>
        <taxon>Methanomicrobiaceae</taxon>
        <taxon>Methanoculleus</taxon>
    </lineage>
</organism>
<dbReference type="Proteomes" id="UP000824969">
    <property type="component" value="Chromosome"/>
</dbReference>
<dbReference type="PANTHER" id="PTHR42754:SF1">
    <property type="entry name" value="LIPOPROTEIN"/>
    <property type="match status" value="1"/>
</dbReference>
<evidence type="ECO:0000313" key="2">
    <source>
        <dbReference type="Proteomes" id="UP000824969"/>
    </source>
</evidence>
<dbReference type="EMBL" id="AP019781">
    <property type="protein sequence ID" value="BBL67095.1"/>
    <property type="molecule type" value="Genomic_DNA"/>
</dbReference>